<reference evidence="1" key="1">
    <citation type="submission" date="2023-05" db="EMBL/GenBank/DDBJ databases">
        <authorList>
            <consortium name="ELIXIR-Norway"/>
        </authorList>
    </citation>
    <scope>NUCLEOTIDE SEQUENCE</scope>
</reference>
<name>A0AC59YL20_RANTA</name>
<dbReference type="Proteomes" id="UP001162501">
    <property type="component" value="Chromosome 18"/>
</dbReference>
<proteinExistence type="predicted"/>
<reference evidence="1" key="2">
    <citation type="submission" date="2025-03" db="EMBL/GenBank/DDBJ databases">
        <authorList>
            <consortium name="ELIXIR-Norway"/>
            <consortium name="Elixir Norway"/>
        </authorList>
    </citation>
    <scope>NUCLEOTIDE SEQUENCE</scope>
</reference>
<protein>
    <submittedName>
        <fullName evidence="1">Uncharacterized protein</fullName>
    </submittedName>
</protein>
<evidence type="ECO:0000313" key="2">
    <source>
        <dbReference type="Proteomes" id="UP001162501"/>
    </source>
</evidence>
<sequence>MVQCPCTGLAGISLKSDLSRQNGRQVCVPLSLQCDQRPLAGDTVGYSCECVKLLRGWVEMGVGGEKRGYILGTTILLCSNFSGDSVGKESACNAGDPGSISGFHLSSLEEGMATYSSILAWKIPSTEEPGGLQSTGSQRVRHD</sequence>
<gene>
    <name evidence="1" type="ORF">MRATA1EN22A_LOCUS7541</name>
</gene>
<evidence type="ECO:0000313" key="1">
    <source>
        <dbReference type="EMBL" id="CAM9794351.1"/>
    </source>
</evidence>
<dbReference type="EMBL" id="OX596102">
    <property type="protein sequence ID" value="CAM9794351.1"/>
    <property type="molecule type" value="Genomic_DNA"/>
</dbReference>
<organism evidence="1 2">
    <name type="scientific">Rangifer tarandus platyrhynchus</name>
    <name type="common">Svalbard reindeer</name>
    <dbReference type="NCBI Taxonomy" id="3082113"/>
    <lineage>
        <taxon>Eukaryota</taxon>
        <taxon>Metazoa</taxon>
        <taxon>Chordata</taxon>
        <taxon>Craniata</taxon>
        <taxon>Vertebrata</taxon>
        <taxon>Euteleostomi</taxon>
        <taxon>Mammalia</taxon>
        <taxon>Eutheria</taxon>
        <taxon>Laurasiatheria</taxon>
        <taxon>Artiodactyla</taxon>
        <taxon>Ruminantia</taxon>
        <taxon>Pecora</taxon>
        <taxon>Cervidae</taxon>
        <taxon>Odocoileinae</taxon>
        <taxon>Rangifer</taxon>
    </lineage>
</organism>
<accession>A0AC59YL20</accession>